<protein>
    <recommendedName>
        <fullName evidence="4">DUF4239 domain-containing protein</fullName>
    </recommendedName>
</protein>
<evidence type="ECO:0008006" key="4">
    <source>
        <dbReference type="Google" id="ProtNLM"/>
    </source>
</evidence>
<dbReference type="Pfam" id="PF14023">
    <property type="entry name" value="Bestrophin-like"/>
    <property type="match status" value="1"/>
</dbReference>
<name>A0A512DQ59_9PROT</name>
<sequence length="253" mass="27192">MEMFASLARWIAEQPMAVGGTWAVMGSALAGLAGTMFVTFVIGPDGRDITLTGLKLEVLGQIFSGLLVFVLVHGAILQYDLRTLIDLEGRLLTDLHFTARRADPEGLGILVERYASMVVERELPALAGGRHDPATQGAFDDMLVTLAATPPRMASDMGETLAQLVDIRTKRLVRSLPDPLMGYAWLGVAFATATTMVFASLVAGPSLIIQAMLSTLMSLSAVTIAYLAILMNHPWSGDMSISARAIMDILRWG</sequence>
<feature type="transmembrane region" description="Helical" evidence="1">
    <location>
        <begin position="62"/>
        <end position="81"/>
    </location>
</feature>
<dbReference type="EMBL" id="BJYZ01000009">
    <property type="protein sequence ID" value="GEO38290.1"/>
    <property type="molecule type" value="Genomic_DNA"/>
</dbReference>
<feature type="transmembrane region" description="Helical" evidence="1">
    <location>
        <begin position="180"/>
        <end position="201"/>
    </location>
</feature>
<dbReference type="RefSeq" id="WP_044428172.1">
    <property type="nucleotide sequence ID" value="NZ_BJYZ01000009.1"/>
</dbReference>
<proteinExistence type="predicted"/>
<keyword evidence="1" id="KW-1133">Transmembrane helix</keyword>
<dbReference type="Proteomes" id="UP000321523">
    <property type="component" value="Unassembled WGS sequence"/>
</dbReference>
<evidence type="ECO:0000313" key="2">
    <source>
        <dbReference type="EMBL" id="GEO38290.1"/>
    </source>
</evidence>
<keyword evidence="3" id="KW-1185">Reference proteome</keyword>
<evidence type="ECO:0000313" key="3">
    <source>
        <dbReference type="Proteomes" id="UP000321523"/>
    </source>
</evidence>
<dbReference type="AlphaFoldDB" id="A0A512DQ59"/>
<feature type="transmembrane region" description="Helical" evidence="1">
    <location>
        <begin position="207"/>
        <end position="229"/>
    </location>
</feature>
<feature type="transmembrane region" description="Helical" evidence="1">
    <location>
        <begin position="21"/>
        <end position="42"/>
    </location>
</feature>
<reference evidence="2 3" key="1">
    <citation type="submission" date="2019-07" db="EMBL/GenBank/DDBJ databases">
        <title>Whole genome shotgun sequence of Skermanella aerolata NBRC 106429.</title>
        <authorList>
            <person name="Hosoyama A."/>
            <person name="Uohara A."/>
            <person name="Ohji S."/>
            <person name="Ichikawa N."/>
        </authorList>
    </citation>
    <scope>NUCLEOTIDE SEQUENCE [LARGE SCALE GENOMIC DNA]</scope>
    <source>
        <strain evidence="2 3">NBRC 106429</strain>
    </source>
</reference>
<keyword evidence="1" id="KW-0472">Membrane</keyword>
<gene>
    <name evidence="2" type="ORF">SAE02_24380</name>
</gene>
<evidence type="ECO:0000256" key="1">
    <source>
        <dbReference type="SAM" id="Phobius"/>
    </source>
</evidence>
<accession>A0A512DQ59</accession>
<organism evidence="2 3">
    <name type="scientific">Skermanella aerolata</name>
    <dbReference type="NCBI Taxonomy" id="393310"/>
    <lineage>
        <taxon>Bacteria</taxon>
        <taxon>Pseudomonadati</taxon>
        <taxon>Pseudomonadota</taxon>
        <taxon>Alphaproteobacteria</taxon>
        <taxon>Rhodospirillales</taxon>
        <taxon>Azospirillaceae</taxon>
        <taxon>Skermanella</taxon>
    </lineage>
</organism>
<dbReference type="InterPro" id="IPR025333">
    <property type="entry name" value="DUF4239"/>
</dbReference>
<dbReference type="OrthoDB" id="9913371at2"/>
<keyword evidence="1" id="KW-0812">Transmembrane</keyword>
<comment type="caution">
    <text evidence="2">The sequence shown here is derived from an EMBL/GenBank/DDBJ whole genome shotgun (WGS) entry which is preliminary data.</text>
</comment>